<keyword evidence="2 5" id="KW-0812">Transmembrane</keyword>
<evidence type="ECO:0000256" key="2">
    <source>
        <dbReference type="ARBA" id="ARBA00022692"/>
    </source>
</evidence>
<evidence type="ECO:0000256" key="4">
    <source>
        <dbReference type="ARBA" id="ARBA00023136"/>
    </source>
</evidence>
<feature type="transmembrane region" description="Helical" evidence="5">
    <location>
        <begin position="66"/>
        <end position="89"/>
    </location>
</feature>
<reference evidence="7" key="1">
    <citation type="journal article" date="2011" name="MBio">
        <title>Novel metabolic attributes of the genus Cyanothece, comprising a group of unicellular nitrogen-fixing Cyanobacteria.</title>
        <authorList>
            <person name="Bandyopadhyay A."/>
            <person name="Elvitigala T."/>
            <person name="Welsh E."/>
            <person name="Stockel J."/>
            <person name="Liberton M."/>
            <person name="Min H."/>
            <person name="Sherman L.A."/>
            <person name="Pakrasi H.B."/>
        </authorList>
    </citation>
    <scope>NUCLEOTIDE SEQUENCE [LARGE SCALE GENOMIC DNA]</scope>
    <source>
        <strain evidence="7">PCC 7424</strain>
    </source>
</reference>
<dbReference type="InterPro" id="IPR036640">
    <property type="entry name" value="ABC1_TM_sf"/>
</dbReference>
<dbReference type="AlphaFoldDB" id="B7KKG8"/>
<keyword evidence="3 5" id="KW-1133">Transmembrane helix</keyword>
<dbReference type="GO" id="GO:0005886">
    <property type="term" value="C:plasma membrane"/>
    <property type="evidence" value="ECO:0007669"/>
    <property type="project" value="UniProtKB-SubCell"/>
</dbReference>
<evidence type="ECO:0000313" key="6">
    <source>
        <dbReference type="EMBL" id="ACK72301.1"/>
    </source>
</evidence>
<comment type="subcellular location">
    <subcellularLocation>
        <location evidence="1">Cell membrane</location>
        <topology evidence="1">Multi-pass membrane protein</topology>
    </subcellularLocation>
</comment>
<dbReference type="RefSeq" id="WP_015955886.1">
    <property type="nucleotide sequence ID" value="NC_011729.1"/>
</dbReference>
<accession>B7KKG8</accession>
<dbReference type="GO" id="GO:0005524">
    <property type="term" value="F:ATP binding"/>
    <property type="evidence" value="ECO:0007669"/>
    <property type="project" value="InterPro"/>
</dbReference>
<dbReference type="STRING" id="65393.PCC7424_3925"/>
<name>B7KKG8_GLOC7</name>
<organism evidence="6 7">
    <name type="scientific">Gloeothece citriformis (strain PCC 7424)</name>
    <name type="common">Cyanothece sp. (strain PCC 7424)</name>
    <dbReference type="NCBI Taxonomy" id="65393"/>
    <lineage>
        <taxon>Bacteria</taxon>
        <taxon>Bacillati</taxon>
        <taxon>Cyanobacteriota</taxon>
        <taxon>Cyanophyceae</taxon>
        <taxon>Oscillatoriophycideae</taxon>
        <taxon>Chroococcales</taxon>
        <taxon>Aphanothecaceae</taxon>
        <taxon>Gloeothece</taxon>
        <taxon>Gloeothece citriformis</taxon>
    </lineage>
</organism>
<protein>
    <submittedName>
        <fullName evidence="6">Uncharacterized protein</fullName>
    </submittedName>
</protein>
<dbReference type="OrthoDB" id="9927047at2"/>
<keyword evidence="4 5" id="KW-0472">Membrane</keyword>
<proteinExistence type="predicted"/>
<gene>
    <name evidence="6" type="ordered locus">PCC7424_3925</name>
</gene>
<feature type="transmembrane region" description="Helical" evidence="5">
    <location>
        <begin position="27"/>
        <end position="46"/>
    </location>
</feature>
<dbReference type="KEGG" id="cyc:PCC7424_3925"/>
<evidence type="ECO:0000313" key="7">
    <source>
        <dbReference type="Proteomes" id="UP000002384"/>
    </source>
</evidence>
<evidence type="ECO:0000256" key="1">
    <source>
        <dbReference type="ARBA" id="ARBA00004651"/>
    </source>
</evidence>
<dbReference type="SUPFAM" id="SSF90123">
    <property type="entry name" value="ABC transporter transmembrane region"/>
    <property type="match status" value="1"/>
</dbReference>
<evidence type="ECO:0000256" key="3">
    <source>
        <dbReference type="ARBA" id="ARBA00022989"/>
    </source>
</evidence>
<dbReference type="Gene3D" id="1.20.1560.10">
    <property type="entry name" value="ABC transporter type 1, transmembrane domain"/>
    <property type="match status" value="1"/>
</dbReference>
<keyword evidence="7" id="KW-1185">Reference proteome</keyword>
<dbReference type="HOGENOM" id="CLU_2301161_0_0_3"/>
<dbReference type="Proteomes" id="UP000002384">
    <property type="component" value="Chromosome"/>
</dbReference>
<sequence length="100" mass="11618">MKKINLERADSHKTQYLFFLRRSRLKIVISMLGCFLSVICLVLILFLTKRIYDKEQLQQSPNFNLIGILLATSTFVTLVGASITTWLAIDIGEEYKKYRD</sequence>
<dbReference type="EMBL" id="CP001291">
    <property type="protein sequence ID" value="ACK72301.1"/>
    <property type="molecule type" value="Genomic_DNA"/>
</dbReference>
<evidence type="ECO:0000256" key="5">
    <source>
        <dbReference type="SAM" id="Phobius"/>
    </source>
</evidence>